<dbReference type="RefSeq" id="WP_209144318.1">
    <property type="nucleotide sequence ID" value="NZ_JAGHKP010000001.1"/>
</dbReference>
<proteinExistence type="predicted"/>
<gene>
    <name evidence="2" type="ORF">J7I43_06160</name>
</gene>
<sequence>MKTINAYLFFENECREAMTFYQQCLGGELSLMPIGESPAAGQMPPDKKDLIMHSSLTNGGVVLLGADNCMGGPLEKGKSMALTLNCSSDGELHDIYNKLSAGGNATHTPRVEFWGDTFGMLTDKFGVDWMLSYRPQEP</sequence>
<dbReference type="Proteomes" id="UP000679126">
    <property type="component" value="Unassembled WGS sequence"/>
</dbReference>
<feature type="domain" description="PhnB-like" evidence="1">
    <location>
        <begin position="4"/>
        <end position="130"/>
    </location>
</feature>
<evidence type="ECO:0000313" key="2">
    <source>
        <dbReference type="EMBL" id="MBO9151784.1"/>
    </source>
</evidence>
<dbReference type="CDD" id="cd06588">
    <property type="entry name" value="PhnB_like"/>
    <property type="match status" value="1"/>
</dbReference>
<dbReference type="InterPro" id="IPR028973">
    <property type="entry name" value="PhnB-like"/>
</dbReference>
<dbReference type="PANTHER" id="PTHR33990:SF1">
    <property type="entry name" value="PROTEIN YJDN"/>
    <property type="match status" value="1"/>
</dbReference>
<dbReference type="SUPFAM" id="SSF54593">
    <property type="entry name" value="Glyoxalase/Bleomycin resistance protein/Dihydroxybiphenyl dioxygenase"/>
    <property type="match status" value="1"/>
</dbReference>
<evidence type="ECO:0000259" key="1">
    <source>
        <dbReference type="Pfam" id="PF06983"/>
    </source>
</evidence>
<accession>A0ABS3YAT0</accession>
<evidence type="ECO:0000313" key="3">
    <source>
        <dbReference type="Proteomes" id="UP000679126"/>
    </source>
</evidence>
<dbReference type="EMBL" id="JAGHKP010000001">
    <property type="protein sequence ID" value="MBO9151784.1"/>
    <property type="molecule type" value="Genomic_DNA"/>
</dbReference>
<dbReference type="PANTHER" id="PTHR33990">
    <property type="entry name" value="PROTEIN YJDN-RELATED"/>
    <property type="match status" value="1"/>
</dbReference>
<name>A0ABS3YAT0_9BACT</name>
<keyword evidence="3" id="KW-1185">Reference proteome</keyword>
<comment type="caution">
    <text evidence="2">The sequence shown here is derived from an EMBL/GenBank/DDBJ whole genome shotgun (WGS) entry which is preliminary data.</text>
</comment>
<dbReference type="Gene3D" id="3.10.180.10">
    <property type="entry name" value="2,3-Dihydroxybiphenyl 1,2-Dioxygenase, domain 1"/>
    <property type="match status" value="1"/>
</dbReference>
<protein>
    <submittedName>
        <fullName evidence="2">VOC family protein</fullName>
    </submittedName>
</protein>
<organism evidence="2 3">
    <name type="scientific">Chitinophaga chungangae</name>
    <dbReference type="NCBI Taxonomy" id="2821488"/>
    <lineage>
        <taxon>Bacteria</taxon>
        <taxon>Pseudomonadati</taxon>
        <taxon>Bacteroidota</taxon>
        <taxon>Chitinophagia</taxon>
        <taxon>Chitinophagales</taxon>
        <taxon>Chitinophagaceae</taxon>
        <taxon>Chitinophaga</taxon>
    </lineage>
</organism>
<dbReference type="Pfam" id="PF06983">
    <property type="entry name" value="3-dmu-9_3-mt"/>
    <property type="match status" value="1"/>
</dbReference>
<reference evidence="3" key="1">
    <citation type="submission" date="2021-03" db="EMBL/GenBank/DDBJ databases">
        <title>Assistant Professor.</title>
        <authorList>
            <person name="Huq M.A."/>
        </authorList>
    </citation>
    <scope>NUCLEOTIDE SEQUENCE [LARGE SCALE GENOMIC DNA]</scope>
    <source>
        <strain evidence="3">MAH-28</strain>
    </source>
</reference>
<dbReference type="InterPro" id="IPR029068">
    <property type="entry name" value="Glyas_Bleomycin-R_OHBP_Dase"/>
</dbReference>